<dbReference type="PRINTS" id="PR00412">
    <property type="entry name" value="EPOXHYDRLASE"/>
</dbReference>
<feature type="chain" id="PRO_5047115462" evidence="1">
    <location>
        <begin position="19"/>
        <end position="332"/>
    </location>
</feature>
<evidence type="ECO:0000256" key="1">
    <source>
        <dbReference type="SAM" id="SignalP"/>
    </source>
</evidence>
<keyword evidence="3" id="KW-0378">Hydrolase</keyword>
<dbReference type="PRINTS" id="PR00111">
    <property type="entry name" value="ABHYDROLASE"/>
</dbReference>
<keyword evidence="1" id="KW-0732">Signal</keyword>
<dbReference type="RefSeq" id="WP_256506755.1">
    <property type="nucleotide sequence ID" value="NZ_CP101740.1"/>
</dbReference>
<reference evidence="3" key="1">
    <citation type="submission" date="2022-07" db="EMBL/GenBank/DDBJ databases">
        <title>Sphingomonas sp. nov., a novel bacterium isolated from the north slope of the Mount Everest.</title>
        <authorList>
            <person name="Cui X."/>
            <person name="Liu Y."/>
        </authorList>
    </citation>
    <scope>NUCLEOTIDE SEQUENCE</scope>
    <source>
        <strain evidence="3">S5-59</strain>
    </source>
</reference>
<evidence type="ECO:0000313" key="3">
    <source>
        <dbReference type="EMBL" id="UUL82902.1"/>
    </source>
</evidence>
<dbReference type="Gene3D" id="3.40.50.1820">
    <property type="entry name" value="alpha/beta hydrolase"/>
    <property type="match status" value="1"/>
</dbReference>
<name>A0ABY5L7Y0_9SPHN</name>
<accession>A0ABY5L7Y0</accession>
<evidence type="ECO:0000313" key="4">
    <source>
        <dbReference type="Proteomes" id="UP001058533"/>
    </source>
</evidence>
<proteinExistence type="predicted"/>
<dbReference type="PANTHER" id="PTHR43798:SF33">
    <property type="entry name" value="HYDROLASE, PUTATIVE (AFU_ORTHOLOGUE AFUA_2G14860)-RELATED"/>
    <property type="match status" value="1"/>
</dbReference>
<gene>
    <name evidence="3" type="ORF">NMP03_01280</name>
</gene>
<dbReference type="PANTHER" id="PTHR43798">
    <property type="entry name" value="MONOACYLGLYCEROL LIPASE"/>
    <property type="match status" value="1"/>
</dbReference>
<protein>
    <submittedName>
        <fullName evidence="3">Alpha/beta hydrolase</fullName>
    </submittedName>
</protein>
<dbReference type="EMBL" id="CP101740">
    <property type="protein sequence ID" value="UUL82902.1"/>
    <property type="molecule type" value="Genomic_DNA"/>
</dbReference>
<keyword evidence="4" id="KW-1185">Reference proteome</keyword>
<evidence type="ECO:0000259" key="2">
    <source>
        <dbReference type="Pfam" id="PF00561"/>
    </source>
</evidence>
<feature type="signal peptide" evidence="1">
    <location>
        <begin position="1"/>
        <end position="18"/>
    </location>
</feature>
<organism evidence="3 4">
    <name type="scientific">Sphingomonas qomolangmaensis</name>
    <dbReference type="NCBI Taxonomy" id="2918765"/>
    <lineage>
        <taxon>Bacteria</taxon>
        <taxon>Pseudomonadati</taxon>
        <taxon>Pseudomonadota</taxon>
        <taxon>Alphaproteobacteria</taxon>
        <taxon>Sphingomonadales</taxon>
        <taxon>Sphingomonadaceae</taxon>
        <taxon>Sphingomonas</taxon>
    </lineage>
</organism>
<dbReference type="InterPro" id="IPR000073">
    <property type="entry name" value="AB_hydrolase_1"/>
</dbReference>
<feature type="domain" description="AB hydrolase-1" evidence="2">
    <location>
        <begin position="68"/>
        <end position="318"/>
    </location>
</feature>
<dbReference type="Pfam" id="PF00561">
    <property type="entry name" value="Abhydrolase_1"/>
    <property type="match status" value="1"/>
</dbReference>
<dbReference type="Proteomes" id="UP001058533">
    <property type="component" value="Chromosome"/>
</dbReference>
<sequence length="332" mass="36053">MLLLTSLLALAASTQAAAPDPPIAELGPNLERFAYPWPVQTIRVPVGQFAADMAYMDVAPTARANGRTVVLLHGKNFCGATWERTARMLAGRGYRVLIPDQIGFCKSAKPAGAQYSLRMLAANTAALMQARGIERAAIVGHSMGGMLAMRFAIQHPERTERLVLVNPLGLADRLAQGVPYTPLDRLLAGERRTSYQSIRAYQTENYYSGAWTAEYDRWARMLAGQYAGGGNETVALAQAKTSDMIQTQPVVYELGRIAVPTTLLIGTRDRTVFGKANAPEEVRATLKPIPEVAANAAARIKGARLVRIEGAGHSPQVEVPERFERLLVEALE</sequence>
<dbReference type="GO" id="GO:0016787">
    <property type="term" value="F:hydrolase activity"/>
    <property type="evidence" value="ECO:0007669"/>
    <property type="project" value="UniProtKB-KW"/>
</dbReference>
<dbReference type="InterPro" id="IPR029058">
    <property type="entry name" value="AB_hydrolase_fold"/>
</dbReference>
<dbReference type="SUPFAM" id="SSF53474">
    <property type="entry name" value="alpha/beta-Hydrolases"/>
    <property type="match status" value="1"/>
</dbReference>
<dbReference type="InterPro" id="IPR050266">
    <property type="entry name" value="AB_hydrolase_sf"/>
</dbReference>
<dbReference type="InterPro" id="IPR000639">
    <property type="entry name" value="Epox_hydrolase-like"/>
</dbReference>